<reference evidence="1 2" key="1">
    <citation type="submission" date="2019-11" db="EMBL/GenBank/DDBJ databases">
        <title>Whole genome sequence of Oryza granulata.</title>
        <authorList>
            <person name="Li W."/>
        </authorList>
    </citation>
    <scope>NUCLEOTIDE SEQUENCE [LARGE SCALE GENOMIC DNA]</scope>
    <source>
        <strain evidence="2">cv. Menghai</strain>
        <tissue evidence="1">Leaf</tissue>
    </source>
</reference>
<organism evidence="1 2">
    <name type="scientific">Oryza meyeriana var. granulata</name>
    <dbReference type="NCBI Taxonomy" id="110450"/>
    <lineage>
        <taxon>Eukaryota</taxon>
        <taxon>Viridiplantae</taxon>
        <taxon>Streptophyta</taxon>
        <taxon>Embryophyta</taxon>
        <taxon>Tracheophyta</taxon>
        <taxon>Spermatophyta</taxon>
        <taxon>Magnoliopsida</taxon>
        <taxon>Liliopsida</taxon>
        <taxon>Poales</taxon>
        <taxon>Poaceae</taxon>
        <taxon>BOP clade</taxon>
        <taxon>Oryzoideae</taxon>
        <taxon>Oryzeae</taxon>
        <taxon>Oryzinae</taxon>
        <taxon>Oryza</taxon>
        <taxon>Oryza meyeriana</taxon>
    </lineage>
</organism>
<accession>A0A6G1BL63</accession>
<evidence type="ECO:0000313" key="1">
    <source>
        <dbReference type="EMBL" id="KAF0888163.1"/>
    </source>
</evidence>
<evidence type="ECO:0000313" key="2">
    <source>
        <dbReference type="Proteomes" id="UP000479710"/>
    </source>
</evidence>
<proteinExistence type="predicted"/>
<comment type="caution">
    <text evidence="1">The sequence shown here is derived from an EMBL/GenBank/DDBJ whole genome shotgun (WGS) entry which is preliminary data.</text>
</comment>
<protein>
    <submittedName>
        <fullName evidence="1">Uncharacterized protein</fullName>
    </submittedName>
</protein>
<sequence length="106" mass="11263">MTIHGESATAALVCIAAALSRPRWRRSTSPQIWPDPTAVTGGWRHGVTVPPPLRVPGSVPSGQQSHRAAFVVSFPIQLQRDGGVSPLTAAKWIWLWCGGGDSTVVV</sequence>
<name>A0A6G1BL63_9ORYZ</name>
<keyword evidence="2" id="KW-1185">Reference proteome</keyword>
<gene>
    <name evidence="1" type="ORF">E2562_010854</name>
</gene>
<dbReference type="EMBL" id="SPHZ02000012">
    <property type="protein sequence ID" value="KAF0888163.1"/>
    <property type="molecule type" value="Genomic_DNA"/>
</dbReference>
<dbReference type="Proteomes" id="UP000479710">
    <property type="component" value="Unassembled WGS sequence"/>
</dbReference>
<dbReference type="AlphaFoldDB" id="A0A6G1BL63"/>